<keyword evidence="1" id="KW-1133">Transmembrane helix</keyword>
<keyword evidence="1" id="KW-0812">Transmembrane</keyword>
<organism evidence="2 3">
    <name type="scientific">Halioxenophilus aromaticivorans</name>
    <dbReference type="NCBI Taxonomy" id="1306992"/>
    <lineage>
        <taxon>Bacteria</taxon>
        <taxon>Pseudomonadati</taxon>
        <taxon>Pseudomonadota</taxon>
        <taxon>Gammaproteobacteria</taxon>
        <taxon>Alteromonadales</taxon>
        <taxon>Alteromonadaceae</taxon>
        <taxon>Halioxenophilus</taxon>
    </lineage>
</organism>
<reference evidence="3" key="1">
    <citation type="journal article" date="2019" name="Int. J. Syst. Evol. Microbiol.">
        <title>The Global Catalogue of Microorganisms (GCM) 10K type strain sequencing project: providing services to taxonomists for standard genome sequencing and annotation.</title>
        <authorList>
            <consortium name="The Broad Institute Genomics Platform"/>
            <consortium name="The Broad Institute Genome Sequencing Center for Infectious Disease"/>
            <person name="Wu L."/>
            <person name="Ma J."/>
        </authorList>
    </citation>
    <scope>NUCLEOTIDE SEQUENCE [LARGE SCALE GENOMIC DNA]</scope>
    <source>
        <strain evidence="3">JCM 19134</strain>
    </source>
</reference>
<evidence type="ECO:0000313" key="2">
    <source>
        <dbReference type="EMBL" id="GAA4954873.1"/>
    </source>
</evidence>
<sequence>MTPLRWGFIALFAAREISAILTVATAIKAAIDQHQDPDEACEQRIKAVVPDNKLANLLLFESRVWMFFLLGRRISPNQYRGIHHFSYHHKDGAASNAFGWIMVILFEAPLLHLLLHFIWSATAANVVTGLTLLSLVFFVADYQAMRKRPISLTKNTLIVRYGLRAAFTVPLADIESIEPLPLQSKSSQNKPSAQYGRNQNLKADLNYSYHGSPNLLITLHRPIGKVSSITLGMDRPGSLISQINQAESPTHNPEAD</sequence>
<gene>
    <name evidence="2" type="ORF">GCM10025791_38790</name>
</gene>
<feature type="transmembrane region" description="Helical" evidence="1">
    <location>
        <begin position="117"/>
        <end position="140"/>
    </location>
</feature>
<evidence type="ECO:0000256" key="1">
    <source>
        <dbReference type="SAM" id="Phobius"/>
    </source>
</evidence>
<keyword evidence="3" id="KW-1185">Reference proteome</keyword>
<protein>
    <submittedName>
        <fullName evidence="2">Uncharacterized protein</fullName>
    </submittedName>
</protein>
<dbReference type="EMBL" id="BAABLX010000065">
    <property type="protein sequence ID" value="GAA4954873.1"/>
    <property type="molecule type" value="Genomic_DNA"/>
</dbReference>
<dbReference type="AlphaFoldDB" id="A0AAV3U7D1"/>
<accession>A0AAV3U7D1</accession>
<feature type="transmembrane region" description="Helical" evidence="1">
    <location>
        <begin position="92"/>
        <end position="111"/>
    </location>
</feature>
<evidence type="ECO:0000313" key="3">
    <source>
        <dbReference type="Proteomes" id="UP001409585"/>
    </source>
</evidence>
<comment type="caution">
    <text evidence="2">The sequence shown here is derived from an EMBL/GenBank/DDBJ whole genome shotgun (WGS) entry which is preliminary data.</text>
</comment>
<dbReference type="Proteomes" id="UP001409585">
    <property type="component" value="Unassembled WGS sequence"/>
</dbReference>
<keyword evidence="1" id="KW-0472">Membrane</keyword>
<proteinExistence type="predicted"/>
<dbReference type="RefSeq" id="WP_345426368.1">
    <property type="nucleotide sequence ID" value="NZ_AP031496.1"/>
</dbReference>
<name>A0AAV3U7D1_9ALTE</name>